<dbReference type="SUPFAM" id="SSF50346">
    <property type="entry name" value="PRC-barrel domain"/>
    <property type="match status" value="1"/>
</dbReference>
<evidence type="ECO:0000259" key="1">
    <source>
        <dbReference type="Pfam" id="PF05239"/>
    </source>
</evidence>
<feature type="domain" description="PRC-barrel" evidence="1">
    <location>
        <begin position="5"/>
        <end position="75"/>
    </location>
</feature>
<dbReference type="Pfam" id="PF05239">
    <property type="entry name" value="PRC"/>
    <property type="match status" value="1"/>
</dbReference>
<dbReference type="Proteomes" id="UP000536685">
    <property type="component" value="Unassembled WGS sequence"/>
</dbReference>
<dbReference type="InterPro" id="IPR014747">
    <property type="entry name" value="Bac_photo_RC_H_C"/>
</dbReference>
<reference evidence="2 3" key="1">
    <citation type="submission" date="2020-08" db="EMBL/GenBank/DDBJ databases">
        <title>Sequencing the genomes of 1000 actinobacteria strains.</title>
        <authorList>
            <person name="Klenk H.-P."/>
        </authorList>
    </citation>
    <scope>NUCLEOTIDE SEQUENCE [LARGE SCALE GENOMIC DNA]</scope>
    <source>
        <strain evidence="2 3">DSM 105784</strain>
    </source>
</reference>
<dbReference type="RefSeq" id="WP_184238401.1">
    <property type="nucleotide sequence ID" value="NZ_JACHMJ010000001.1"/>
</dbReference>
<proteinExistence type="predicted"/>
<organism evidence="2 3">
    <name type="scientific">Conyzicola lurida</name>
    <dbReference type="NCBI Taxonomy" id="1172621"/>
    <lineage>
        <taxon>Bacteria</taxon>
        <taxon>Bacillati</taxon>
        <taxon>Actinomycetota</taxon>
        <taxon>Actinomycetes</taxon>
        <taxon>Micrococcales</taxon>
        <taxon>Microbacteriaceae</taxon>
        <taxon>Conyzicola</taxon>
    </lineage>
</organism>
<gene>
    <name evidence="2" type="ORF">HD599_002669</name>
</gene>
<keyword evidence="3" id="KW-1185">Reference proteome</keyword>
<comment type="caution">
    <text evidence="2">The sequence shown here is derived from an EMBL/GenBank/DDBJ whole genome shotgun (WGS) entry which is preliminary data.</text>
</comment>
<evidence type="ECO:0000313" key="3">
    <source>
        <dbReference type="Proteomes" id="UP000536685"/>
    </source>
</evidence>
<evidence type="ECO:0000313" key="2">
    <source>
        <dbReference type="EMBL" id="MBB5844346.1"/>
    </source>
</evidence>
<dbReference type="InterPro" id="IPR011033">
    <property type="entry name" value="PRC_barrel-like_sf"/>
</dbReference>
<accession>A0A841ARN4</accession>
<dbReference type="Gene3D" id="3.90.50.10">
    <property type="entry name" value="Photosynthetic Reaction Center, subunit H, domain 2"/>
    <property type="match status" value="1"/>
</dbReference>
<dbReference type="InterPro" id="IPR027275">
    <property type="entry name" value="PRC-brl_dom"/>
</dbReference>
<dbReference type="GO" id="GO:0030077">
    <property type="term" value="C:plasma membrane light-harvesting complex"/>
    <property type="evidence" value="ECO:0007669"/>
    <property type="project" value="InterPro"/>
</dbReference>
<dbReference type="GO" id="GO:0019684">
    <property type="term" value="P:photosynthesis, light reaction"/>
    <property type="evidence" value="ECO:0007669"/>
    <property type="project" value="InterPro"/>
</dbReference>
<sequence length="118" mass="12895">MFEAENVRDWIGLPVVDFSGVKIGTLESIYFDTATDEAAFAAVHIGMLGGQKLVFAPLKGAVVAPKHLKVLYSKKQVKESPFIGTDGELEAGLEPELYTHFELPYATGANGERRLGRR</sequence>
<dbReference type="AlphaFoldDB" id="A0A841ARN4"/>
<name>A0A841ARN4_9MICO</name>
<protein>
    <submittedName>
        <fullName evidence="2">Sporulation protein YlmC with PRC-barrel domain</fullName>
    </submittedName>
</protein>
<dbReference type="EMBL" id="JACHMJ010000001">
    <property type="protein sequence ID" value="MBB5844346.1"/>
    <property type="molecule type" value="Genomic_DNA"/>
</dbReference>